<dbReference type="GO" id="GO:0033214">
    <property type="term" value="P:siderophore-iron import into cell"/>
    <property type="evidence" value="ECO:0007669"/>
    <property type="project" value="TreeGrafter"/>
</dbReference>
<comment type="caution">
    <text evidence="9">The sequence shown here is derived from an EMBL/GenBank/DDBJ whole genome shotgun (WGS) entry which is preliminary data.</text>
</comment>
<accession>A0A2N0QKF1</accession>
<dbReference type="PANTHER" id="PTHR30472">
    <property type="entry name" value="FERRIC ENTEROBACTIN TRANSPORT SYSTEM PERMEASE PROTEIN"/>
    <property type="match status" value="1"/>
</dbReference>
<keyword evidence="4" id="KW-1003">Cell membrane</keyword>
<proteinExistence type="inferred from homology"/>
<evidence type="ECO:0000256" key="6">
    <source>
        <dbReference type="ARBA" id="ARBA00022989"/>
    </source>
</evidence>
<protein>
    <submittedName>
        <fullName evidence="9">FecCD-domain-containing protein</fullName>
    </submittedName>
</protein>
<feature type="non-terminal residue" evidence="9">
    <location>
        <position position="110"/>
    </location>
</feature>
<dbReference type="InterPro" id="IPR037294">
    <property type="entry name" value="ABC_BtuC-like"/>
</dbReference>
<dbReference type="VEuPathDB" id="FungiDB:RhiirA1_483565"/>
<feature type="transmembrane region" description="Helical" evidence="8">
    <location>
        <begin position="75"/>
        <end position="96"/>
    </location>
</feature>
<keyword evidence="6 8" id="KW-1133">Transmembrane helix</keyword>
<evidence type="ECO:0000313" key="9">
    <source>
        <dbReference type="EMBL" id="PKC51522.1"/>
    </source>
</evidence>
<reference evidence="9 10" key="2">
    <citation type="submission" date="2017-10" db="EMBL/GenBank/DDBJ databases">
        <title>Genome analyses suggest a sexual origin of heterokaryosis in a supposedly ancient asexual fungus.</title>
        <authorList>
            <person name="Corradi N."/>
            <person name="Sedzielewska K."/>
            <person name="Noel J."/>
            <person name="Charron P."/>
            <person name="Farinelli L."/>
            <person name="Marton T."/>
            <person name="Kruger M."/>
            <person name="Pelin A."/>
            <person name="Brachmann A."/>
            <person name="Corradi N."/>
        </authorList>
    </citation>
    <scope>NUCLEOTIDE SEQUENCE [LARGE SCALE GENOMIC DNA]</scope>
    <source>
        <strain evidence="9 10">A1</strain>
    </source>
</reference>
<comment type="similarity">
    <text evidence="2">Belongs to the binding-protein-dependent transport system permease family. FecCD subfamily.</text>
</comment>
<evidence type="ECO:0000256" key="4">
    <source>
        <dbReference type="ARBA" id="ARBA00022475"/>
    </source>
</evidence>
<reference evidence="9 10" key="1">
    <citation type="submission" date="2017-10" db="EMBL/GenBank/DDBJ databases">
        <title>Extensive intraspecific genome diversity in a model arbuscular mycorrhizal fungus.</title>
        <authorList>
            <person name="Chen E.C.H."/>
            <person name="Morin E."/>
            <person name="Baudet D."/>
            <person name="Noel J."/>
            <person name="Ndikumana S."/>
            <person name="Charron P."/>
            <person name="St-Onge C."/>
            <person name="Giorgi J."/>
            <person name="Grigoriev I.V."/>
            <person name="Roux C."/>
            <person name="Martin F.M."/>
            <person name="Corradi N."/>
        </authorList>
    </citation>
    <scope>NUCLEOTIDE SEQUENCE [LARGE SCALE GENOMIC DNA]</scope>
    <source>
        <strain evidence="9 10">A1</strain>
    </source>
</reference>
<dbReference type="AlphaFoldDB" id="A0A2N0QKF1"/>
<gene>
    <name evidence="9" type="ORF">RhiirA1_483565</name>
</gene>
<name>A0A2N0QKF1_9GLOM</name>
<evidence type="ECO:0000256" key="8">
    <source>
        <dbReference type="SAM" id="Phobius"/>
    </source>
</evidence>
<comment type="subcellular location">
    <subcellularLocation>
        <location evidence="1">Cell membrane</location>
        <topology evidence="1">Multi-pass membrane protein</topology>
    </subcellularLocation>
</comment>
<sequence>MKKLLNLQSKFFSQLIDLSALKKLGLLILVVVITFIMSLSIGDSFISPIKVMSVLLGNGASFDMLVVQEFRMPRIIVALFAGVGLAVSGAILQGIIRNPLASPDVIGISA</sequence>
<evidence type="ECO:0000256" key="7">
    <source>
        <dbReference type="ARBA" id="ARBA00023136"/>
    </source>
</evidence>
<keyword evidence="5 8" id="KW-0812">Transmembrane</keyword>
<dbReference type="GO" id="GO:0005886">
    <property type="term" value="C:plasma membrane"/>
    <property type="evidence" value="ECO:0007669"/>
    <property type="project" value="UniProtKB-SubCell"/>
</dbReference>
<dbReference type="InterPro" id="IPR000522">
    <property type="entry name" value="ABC_transptr_permease_BtuC"/>
</dbReference>
<dbReference type="GO" id="GO:0022857">
    <property type="term" value="F:transmembrane transporter activity"/>
    <property type="evidence" value="ECO:0007669"/>
    <property type="project" value="InterPro"/>
</dbReference>
<dbReference type="Gene3D" id="1.10.3470.10">
    <property type="entry name" value="ABC transporter involved in vitamin B12 uptake, BtuC"/>
    <property type="match status" value="1"/>
</dbReference>
<keyword evidence="3" id="KW-0813">Transport</keyword>
<dbReference type="PANTHER" id="PTHR30472:SF24">
    <property type="entry name" value="FERRIC ENTEROBACTIN TRANSPORT SYSTEM PERMEASE PROTEIN FEPG"/>
    <property type="match status" value="1"/>
</dbReference>
<evidence type="ECO:0000256" key="2">
    <source>
        <dbReference type="ARBA" id="ARBA00007935"/>
    </source>
</evidence>
<dbReference type="SUPFAM" id="SSF81345">
    <property type="entry name" value="ABC transporter involved in vitamin B12 uptake, BtuC"/>
    <property type="match status" value="1"/>
</dbReference>
<organism evidence="9 10">
    <name type="scientific">Rhizophagus irregularis</name>
    <dbReference type="NCBI Taxonomy" id="588596"/>
    <lineage>
        <taxon>Eukaryota</taxon>
        <taxon>Fungi</taxon>
        <taxon>Fungi incertae sedis</taxon>
        <taxon>Mucoromycota</taxon>
        <taxon>Glomeromycotina</taxon>
        <taxon>Glomeromycetes</taxon>
        <taxon>Glomerales</taxon>
        <taxon>Glomeraceae</taxon>
        <taxon>Rhizophagus</taxon>
    </lineage>
</organism>
<dbReference type="Pfam" id="PF01032">
    <property type="entry name" value="FecCD"/>
    <property type="match status" value="1"/>
</dbReference>
<evidence type="ECO:0000256" key="3">
    <source>
        <dbReference type="ARBA" id="ARBA00022448"/>
    </source>
</evidence>
<evidence type="ECO:0000256" key="5">
    <source>
        <dbReference type="ARBA" id="ARBA00022692"/>
    </source>
</evidence>
<dbReference type="Proteomes" id="UP000232688">
    <property type="component" value="Unassembled WGS sequence"/>
</dbReference>
<dbReference type="EMBL" id="LLXH01007488">
    <property type="protein sequence ID" value="PKC51522.1"/>
    <property type="molecule type" value="Genomic_DNA"/>
</dbReference>
<feature type="transmembrane region" description="Helical" evidence="8">
    <location>
        <begin position="20"/>
        <end position="39"/>
    </location>
</feature>
<evidence type="ECO:0000256" key="1">
    <source>
        <dbReference type="ARBA" id="ARBA00004651"/>
    </source>
</evidence>
<keyword evidence="7 8" id="KW-0472">Membrane</keyword>
<evidence type="ECO:0000313" key="10">
    <source>
        <dbReference type="Proteomes" id="UP000232688"/>
    </source>
</evidence>